<gene>
    <name evidence="8" type="ORF">K493DRAFT_319549</name>
</gene>
<evidence type="ECO:0000256" key="5">
    <source>
        <dbReference type="ARBA" id="ARBA00022801"/>
    </source>
</evidence>
<dbReference type="CDD" id="cd01400">
    <property type="entry name" value="6PGL"/>
    <property type="match status" value="1"/>
</dbReference>
<dbReference type="OrthoDB" id="432544at2759"/>
<name>A0A1Y1XQZ5_9FUNG</name>
<evidence type="ECO:0000313" key="8">
    <source>
        <dbReference type="EMBL" id="ORX88163.1"/>
    </source>
</evidence>
<keyword evidence="9" id="KW-1185">Reference proteome</keyword>
<comment type="similarity">
    <text evidence="3 6">Belongs to the glucosamine/galactosamine-6-phosphate isomerase family. 6-phosphogluconolactonase subfamily.</text>
</comment>
<evidence type="ECO:0000259" key="7">
    <source>
        <dbReference type="Pfam" id="PF01182"/>
    </source>
</evidence>
<dbReference type="UniPathway" id="UPA00115">
    <property type="reaction ID" value="UER00409"/>
</dbReference>
<feature type="domain" description="Glucosamine/galactosamine-6-phosphate isomerase" evidence="7">
    <location>
        <begin position="14"/>
        <end position="235"/>
    </location>
</feature>
<dbReference type="EC" id="3.1.1.31" evidence="4 6"/>
<dbReference type="FunFam" id="3.40.50.1360:FF:000005">
    <property type="entry name" value="6-phosphogluconolactonase"/>
    <property type="match status" value="1"/>
</dbReference>
<dbReference type="FunCoup" id="A0A1Y1XQZ5">
    <property type="interactions" value="883"/>
</dbReference>
<reference evidence="8 9" key="1">
    <citation type="submission" date="2016-07" db="EMBL/GenBank/DDBJ databases">
        <title>Pervasive Adenine N6-methylation of Active Genes in Fungi.</title>
        <authorList>
            <consortium name="DOE Joint Genome Institute"/>
            <person name="Mondo S.J."/>
            <person name="Dannebaum R.O."/>
            <person name="Kuo R.C."/>
            <person name="Labutti K."/>
            <person name="Haridas S."/>
            <person name="Kuo A."/>
            <person name="Salamov A."/>
            <person name="Ahrendt S.R."/>
            <person name="Lipzen A."/>
            <person name="Sullivan W."/>
            <person name="Andreopoulos W.B."/>
            <person name="Clum A."/>
            <person name="Lindquist E."/>
            <person name="Daum C."/>
            <person name="Ramamoorthy G.K."/>
            <person name="Gryganskyi A."/>
            <person name="Culley D."/>
            <person name="Magnuson J.K."/>
            <person name="James T.Y."/>
            <person name="O'Malley M.A."/>
            <person name="Stajich J.E."/>
            <person name="Spatafora J.W."/>
            <person name="Visel A."/>
            <person name="Grigoriev I.V."/>
        </authorList>
    </citation>
    <scope>NUCLEOTIDE SEQUENCE [LARGE SCALE GENOMIC DNA]</scope>
    <source>
        <strain evidence="8 9">CBS 931.73</strain>
    </source>
</reference>
<dbReference type="GO" id="GO:0005975">
    <property type="term" value="P:carbohydrate metabolic process"/>
    <property type="evidence" value="ECO:0007669"/>
    <property type="project" value="UniProtKB-UniRule"/>
</dbReference>
<dbReference type="InParanoid" id="A0A1Y1XQZ5"/>
<dbReference type="Gene3D" id="3.40.50.1360">
    <property type="match status" value="1"/>
</dbReference>
<dbReference type="Pfam" id="PF01182">
    <property type="entry name" value="Glucosamine_iso"/>
    <property type="match status" value="1"/>
</dbReference>
<dbReference type="NCBIfam" id="TIGR01198">
    <property type="entry name" value="pgl"/>
    <property type="match status" value="1"/>
</dbReference>
<evidence type="ECO:0000313" key="9">
    <source>
        <dbReference type="Proteomes" id="UP000193498"/>
    </source>
</evidence>
<evidence type="ECO:0000256" key="6">
    <source>
        <dbReference type="RuleBase" id="RU365095"/>
    </source>
</evidence>
<dbReference type="InterPro" id="IPR039104">
    <property type="entry name" value="6PGL"/>
</dbReference>
<comment type="pathway">
    <text evidence="2 6">Carbohydrate degradation; pentose phosphate pathway; D-ribulose 5-phosphate from D-glucose 6-phosphate (oxidative stage): step 2/3.</text>
</comment>
<dbReference type="InterPro" id="IPR006148">
    <property type="entry name" value="Glc/Gal-6P_isomerase"/>
</dbReference>
<comment type="catalytic activity">
    <reaction evidence="1 6">
        <text>6-phospho-D-glucono-1,5-lactone + H2O = 6-phospho-D-gluconate + H(+)</text>
        <dbReference type="Rhea" id="RHEA:12556"/>
        <dbReference type="ChEBI" id="CHEBI:15377"/>
        <dbReference type="ChEBI" id="CHEBI:15378"/>
        <dbReference type="ChEBI" id="CHEBI:57955"/>
        <dbReference type="ChEBI" id="CHEBI:58759"/>
        <dbReference type="EC" id="3.1.1.31"/>
    </reaction>
</comment>
<comment type="caution">
    <text evidence="8">The sequence shown here is derived from an EMBL/GenBank/DDBJ whole genome shotgun (WGS) entry which is preliminary data.</text>
</comment>
<dbReference type="EMBL" id="MCFE01000538">
    <property type="protein sequence ID" value="ORX88163.1"/>
    <property type="molecule type" value="Genomic_DNA"/>
</dbReference>
<dbReference type="STRING" id="1314790.A0A1Y1XQZ5"/>
<evidence type="ECO:0000256" key="3">
    <source>
        <dbReference type="ARBA" id="ARBA00010662"/>
    </source>
</evidence>
<sequence>MATSGPIIYSFGNSTEVSDALGQYVAKASAEAINRHGRFTVALSGGSLPKTLAASLKKDTSVQWSKWHVFFADERCVPLDHEDSNYLLAKKELFDHVSIPDAQIYTINNSLVDQVEKASEDYQDTLRKVFASKTEVMFPVFDLILLGIGPDGHTCSLFPNHPLLKEQYEWVAPIEDSPKPPPRRITLTLPVLNHCHAAAFVVTGDNKKEVVPQILEEESGLPAQLVKPTHGQVVWFFDDAASANLKIKPQEFKL</sequence>
<protein>
    <recommendedName>
        <fullName evidence="4 6">6-phosphogluconolactonase</fullName>
        <shortName evidence="6">6PGL</shortName>
        <ecNumber evidence="4 6">3.1.1.31</ecNumber>
    </recommendedName>
</protein>
<dbReference type="SUPFAM" id="SSF100950">
    <property type="entry name" value="NagB/RpiA/CoA transferase-like"/>
    <property type="match status" value="1"/>
</dbReference>
<evidence type="ECO:0000256" key="4">
    <source>
        <dbReference type="ARBA" id="ARBA00013198"/>
    </source>
</evidence>
<dbReference type="PANTHER" id="PTHR11054:SF0">
    <property type="entry name" value="6-PHOSPHOGLUCONOLACTONASE"/>
    <property type="match status" value="1"/>
</dbReference>
<accession>A0A1Y1XQZ5</accession>
<comment type="function">
    <text evidence="6">Hydrolysis of 6-phosphogluconolactone to 6-phosphogluconate.</text>
</comment>
<evidence type="ECO:0000256" key="2">
    <source>
        <dbReference type="ARBA" id="ARBA00004961"/>
    </source>
</evidence>
<dbReference type="PANTHER" id="PTHR11054">
    <property type="entry name" value="6-PHOSPHOGLUCONOLACTONASE"/>
    <property type="match status" value="1"/>
</dbReference>
<dbReference type="GO" id="GO:0017057">
    <property type="term" value="F:6-phosphogluconolactonase activity"/>
    <property type="evidence" value="ECO:0007669"/>
    <property type="project" value="UniProtKB-UniRule"/>
</dbReference>
<dbReference type="AlphaFoldDB" id="A0A1Y1XQZ5"/>
<dbReference type="GO" id="GO:0006098">
    <property type="term" value="P:pentose-phosphate shunt"/>
    <property type="evidence" value="ECO:0007669"/>
    <property type="project" value="UniProtKB-UniPathway"/>
</dbReference>
<keyword evidence="5 6" id="KW-0378">Hydrolase</keyword>
<dbReference type="InterPro" id="IPR037171">
    <property type="entry name" value="NagB/RpiA_transferase-like"/>
</dbReference>
<dbReference type="InterPro" id="IPR005900">
    <property type="entry name" value="6-phosphogluconolactonase_DevB"/>
</dbReference>
<organism evidence="8 9">
    <name type="scientific">Basidiobolus meristosporus CBS 931.73</name>
    <dbReference type="NCBI Taxonomy" id="1314790"/>
    <lineage>
        <taxon>Eukaryota</taxon>
        <taxon>Fungi</taxon>
        <taxon>Fungi incertae sedis</taxon>
        <taxon>Zoopagomycota</taxon>
        <taxon>Entomophthoromycotina</taxon>
        <taxon>Basidiobolomycetes</taxon>
        <taxon>Basidiobolales</taxon>
        <taxon>Basidiobolaceae</taxon>
        <taxon>Basidiobolus</taxon>
    </lineage>
</organism>
<dbReference type="Proteomes" id="UP000193498">
    <property type="component" value="Unassembled WGS sequence"/>
</dbReference>
<proteinExistence type="inferred from homology"/>
<evidence type="ECO:0000256" key="1">
    <source>
        <dbReference type="ARBA" id="ARBA00000832"/>
    </source>
</evidence>